<evidence type="ECO:0000313" key="2">
    <source>
        <dbReference type="EMBL" id="OGD02050.1"/>
    </source>
</evidence>
<dbReference type="InterPro" id="IPR012938">
    <property type="entry name" value="Glc/Sorbosone_DH"/>
</dbReference>
<organism evidence="2 3">
    <name type="scientific">Candidatus Amesbacteria bacterium RIFCSPHIGHO2_12_FULL_48_14</name>
    <dbReference type="NCBI Taxonomy" id="1797257"/>
    <lineage>
        <taxon>Bacteria</taxon>
        <taxon>Candidatus Amesiibacteriota</taxon>
    </lineage>
</organism>
<comment type="caution">
    <text evidence="2">The sequence shown here is derived from an EMBL/GenBank/DDBJ whole genome shotgun (WGS) entry which is preliminary data.</text>
</comment>
<reference evidence="2 3" key="1">
    <citation type="journal article" date="2016" name="Nat. Commun.">
        <title>Thousands of microbial genomes shed light on interconnected biogeochemical processes in an aquifer system.</title>
        <authorList>
            <person name="Anantharaman K."/>
            <person name="Brown C.T."/>
            <person name="Hug L.A."/>
            <person name="Sharon I."/>
            <person name="Castelle C.J."/>
            <person name="Probst A.J."/>
            <person name="Thomas B.C."/>
            <person name="Singh A."/>
            <person name="Wilkins M.J."/>
            <person name="Karaoz U."/>
            <person name="Brodie E.L."/>
            <person name="Williams K.H."/>
            <person name="Hubbard S.S."/>
            <person name="Banfield J.F."/>
        </authorList>
    </citation>
    <scope>NUCLEOTIDE SEQUENCE [LARGE SCALE GENOMIC DNA]</scope>
</reference>
<protein>
    <recommendedName>
        <fullName evidence="1">Glucose/Sorbosone dehydrogenase domain-containing protein</fullName>
    </recommendedName>
</protein>
<dbReference type="EMBL" id="MEXL01000033">
    <property type="protein sequence ID" value="OGD02050.1"/>
    <property type="molecule type" value="Genomic_DNA"/>
</dbReference>
<dbReference type="SUPFAM" id="SSF50952">
    <property type="entry name" value="Soluble quinoprotein glucose dehydrogenase"/>
    <property type="match status" value="1"/>
</dbReference>
<proteinExistence type="predicted"/>
<accession>A0A1F4Z782</accession>
<dbReference type="InterPro" id="IPR011042">
    <property type="entry name" value="6-blade_b-propeller_TolB-like"/>
</dbReference>
<dbReference type="Proteomes" id="UP000178993">
    <property type="component" value="Unassembled WGS sequence"/>
</dbReference>
<feature type="domain" description="Glucose/Sorbosone dehydrogenase" evidence="1">
    <location>
        <begin position="78"/>
        <end position="381"/>
    </location>
</feature>
<dbReference type="PANTHER" id="PTHR19328">
    <property type="entry name" value="HEDGEHOG-INTERACTING PROTEIN"/>
    <property type="match status" value="1"/>
</dbReference>
<dbReference type="PANTHER" id="PTHR19328:SF13">
    <property type="entry name" value="HIPL1 PROTEIN"/>
    <property type="match status" value="1"/>
</dbReference>
<dbReference type="InterPro" id="IPR011041">
    <property type="entry name" value="Quinoprot_gluc/sorb_DH_b-prop"/>
</dbReference>
<evidence type="ECO:0000259" key="1">
    <source>
        <dbReference type="Pfam" id="PF07995"/>
    </source>
</evidence>
<sequence>MKKIIIIILGVAVVGGYVVYKFKFLTKSTLREQNSGTASAPRANVKSNSKIEIENSQPGLTPSLDNKSADVEVVAQGLDTPWAIAFLPDGGILVTERPGRVRLVNTKGQLEPMPVATLASVKEIGEGGLLGLALDPDFASKPFVYLYYTYSESGGRTLNRMVRMKYEPGKLGEETVLVDRIPGAANHNGGRIKFGPDGYLYITTGDAQNPSQAQDTTTLAGKILRVTDTGQAAPGNPFGNLVYTFGHRNPQGLAWDDTGRLWATEHGRSGIQSGLDEVNIIEAGKNYGWPTIQGDQTREGMVGPAANSGPAKTWAPAGAAITGGSLFFGGLRGEAVYEAILDGGRVAEVKEHYKGQYGRIREVITGPDGRLYITTSNRDGRGNPAADDDRIVSIKYN</sequence>
<dbReference type="Pfam" id="PF07995">
    <property type="entry name" value="GSDH"/>
    <property type="match status" value="1"/>
</dbReference>
<gene>
    <name evidence="2" type="ORF">A3E17_04565</name>
</gene>
<dbReference type="Gene3D" id="2.120.10.30">
    <property type="entry name" value="TolB, C-terminal domain"/>
    <property type="match status" value="1"/>
</dbReference>
<dbReference type="AlphaFoldDB" id="A0A1F4Z782"/>
<name>A0A1F4Z782_9BACT</name>
<evidence type="ECO:0000313" key="3">
    <source>
        <dbReference type="Proteomes" id="UP000178993"/>
    </source>
</evidence>